<proteinExistence type="inferred from homology"/>
<dbReference type="SUPFAM" id="SSF54106">
    <property type="entry name" value="LysM domain"/>
    <property type="match status" value="3"/>
</dbReference>
<keyword evidence="9" id="KW-1185">Reference proteome</keyword>
<keyword evidence="2 6" id="KW-0732">Signal</keyword>
<dbReference type="SMART" id="SM00257">
    <property type="entry name" value="LysM"/>
    <property type="match status" value="4"/>
</dbReference>
<gene>
    <name evidence="8" type="ORF">LX32DRAFT_626949</name>
</gene>
<feature type="domain" description="LysM" evidence="7">
    <location>
        <begin position="331"/>
        <end position="377"/>
    </location>
</feature>
<keyword evidence="1" id="KW-0147">Chitin-binding</keyword>
<keyword evidence="3" id="KW-0843">Virulence</keyword>
<feature type="chain" id="PRO_5041997029" description="LysM domain-containing protein" evidence="6">
    <location>
        <begin position="22"/>
        <end position="381"/>
    </location>
</feature>
<feature type="region of interest" description="Disordered" evidence="5">
    <location>
        <begin position="101"/>
        <end position="156"/>
    </location>
</feature>
<name>A0AAD9H9G4_9PEZI</name>
<dbReference type="EMBL" id="MU842978">
    <property type="protein sequence ID" value="KAK2024009.1"/>
    <property type="molecule type" value="Genomic_DNA"/>
</dbReference>
<comment type="similarity">
    <text evidence="4">Belongs to the secreted LysM effector family.</text>
</comment>
<dbReference type="InterPro" id="IPR018392">
    <property type="entry name" value="LysM"/>
</dbReference>
<dbReference type="CDD" id="cd00118">
    <property type="entry name" value="LysM"/>
    <property type="match status" value="2"/>
</dbReference>
<dbReference type="GO" id="GO:0008061">
    <property type="term" value="F:chitin binding"/>
    <property type="evidence" value="ECO:0007669"/>
    <property type="project" value="UniProtKB-KW"/>
</dbReference>
<comment type="caution">
    <text evidence="8">The sequence shown here is derived from an EMBL/GenBank/DDBJ whole genome shotgun (WGS) entry which is preliminary data.</text>
</comment>
<evidence type="ECO:0000256" key="1">
    <source>
        <dbReference type="ARBA" id="ARBA00022669"/>
    </source>
</evidence>
<protein>
    <recommendedName>
        <fullName evidence="7">LysM domain-containing protein</fullName>
    </recommendedName>
</protein>
<feature type="domain" description="LysM" evidence="7">
    <location>
        <begin position="50"/>
        <end position="95"/>
    </location>
</feature>
<dbReference type="PANTHER" id="PTHR34997">
    <property type="entry name" value="AM15"/>
    <property type="match status" value="1"/>
</dbReference>
<dbReference type="InterPro" id="IPR052210">
    <property type="entry name" value="LysM1-like"/>
</dbReference>
<dbReference type="PANTHER" id="PTHR34997:SF2">
    <property type="entry name" value="LYSM DOMAIN-CONTAINING PROTEIN-RELATED"/>
    <property type="match status" value="1"/>
</dbReference>
<evidence type="ECO:0000313" key="9">
    <source>
        <dbReference type="Proteomes" id="UP001232148"/>
    </source>
</evidence>
<dbReference type="Proteomes" id="UP001232148">
    <property type="component" value="Unassembled WGS sequence"/>
</dbReference>
<dbReference type="PROSITE" id="PS51782">
    <property type="entry name" value="LYSM"/>
    <property type="match status" value="4"/>
</dbReference>
<evidence type="ECO:0000256" key="6">
    <source>
        <dbReference type="SAM" id="SignalP"/>
    </source>
</evidence>
<evidence type="ECO:0000256" key="3">
    <source>
        <dbReference type="ARBA" id="ARBA00023026"/>
    </source>
</evidence>
<evidence type="ECO:0000259" key="7">
    <source>
        <dbReference type="PROSITE" id="PS51782"/>
    </source>
</evidence>
<dbReference type="AlphaFoldDB" id="A0AAD9H9G4"/>
<organism evidence="8 9">
    <name type="scientific">Colletotrichum zoysiae</name>
    <dbReference type="NCBI Taxonomy" id="1216348"/>
    <lineage>
        <taxon>Eukaryota</taxon>
        <taxon>Fungi</taxon>
        <taxon>Dikarya</taxon>
        <taxon>Ascomycota</taxon>
        <taxon>Pezizomycotina</taxon>
        <taxon>Sordariomycetes</taxon>
        <taxon>Hypocreomycetidae</taxon>
        <taxon>Glomerellales</taxon>
        <taxon>Glomerellaceae</taxon>
        <taxon>Colletotrichum</taxon>
        <taxon>Colletotrichum graminicola species complex</taxon>
    </lineage>
</organism>
<accession>A0AAD9H9G4</accession>
<evidence type="ECO:0000256" key="4">
    <source>
        <dbReference type="ARBA" id="ARBA00044955"/>
    </source>
</evidence>
<feature type="domain" description="LysM" evidence="7">
    <location>
        <begin position="168"/>
        <end position="214"/>
    </location>
</feature>
<feature type="signal peptide" evidence="6">
    <location>
        <begin position="1"/>
        <end position="21"/>
    </location>
</feature>
<evidence type="ECO:0000256" key="2">
    <source>
        <dbReference type="ARBA" id="ARBA00022729"/>
    </source>
</evidence>
<sequence length="381" mass="40212">MLSSSAYTLLLATGLLSPVAAGRSARMLKARDGPSPALPYAPDTSTFCSWWVDVRVGTTCNAILSDNFISLEQFRRWNPSLAATCAVEVGKSYCVEAFSEPAPSPSTTSVPTSTTLSTRTSTSPLSTFTRPPTTTIKPSSSTTTTTTPGNGITTPTPTQATIVSNCNAFYLVAARDTCGAIASKYGITVAEFQSWNPSVGAECTGLWADAYACVSVVGYTPSKPSTTTVTTTTTAGNGIATPTPIQPDMAGNCDRFYKVKSGDTCGAIASSVGVTVQQITTWNPYVKSDCTALWVDYYICTSVVAQTPTTPDNGVRTPAPIQRGMTTSCLAFHFVAPDQTCDFITAMYGMTQAQFVSWNPAVKSDCTGMWANAYVCVAVLY</sequence>
<reference evidence="8" key="1">
    <citation type="submission" date="2021-06" db="EMBL/GenBank/DDBJ databases">
        <title>Comparative genomics, transcriptomics and evolutionary studies reveal genomic signatures of adaptation to plant cell wall in hemibiotrophic fungi.</title>
        <authorList>
            <consortium name="DOE Joint Genome Institute"/>
            <person name="Baroncelli R."/>
            <person name="Diaz J.F."/>
            <person name="Benocci T."/>
            <person name="Peng M."/>
            <person name="Battaglia E."/>
            <person name="Haridas S."/>
            <person name="Andreopoulos W."/>
            <person name="Labutti K."/>
            <person name="Pangilinan J."/>
            <person name="Floch G.L."/>
            <person name="Makela M.R."/>
            <person name="Henrissat B."/>
            <person name="Grigoriev I.V."/>
            <person name="Crouch J.A."/>
            <person name="De Vries R.P."/>
            <person name="Sukno S.A."/>
            <person name="Thon M.R."/>
        </authorList>
    </citation>
    <scope>NUCLEOTIDE SEQUENCE</scope>
    <source>
        <strain evidence="8">MAFF235873</strain>
    </source>
</reference>
<evidence type="ECO:0000256" key="5">
    <source>
        <dbReference type="SAM" id="MobiDB-lite"/>
    </source>
</evidence>
<feature type="domain" description="LysM" evidence="7">
    <location>
        <begin position="255"/>
        <end position="301"/>
    </location>
</feature>
<evidence type="ECO:0000313" key="8">
    <source>
        <dbReference type="EMBL" id="KAK2024009.1"/>
    </source>
</evidence>
<dbReference type="InterPro" id="IPR036779">
    <property type="entry name" value="LysM_dom_sf"/>
</dbReference>
<dbReference type="Pfam" id="PF01476">
    <property type="entry name" value="LysM"/>
    <property type="match status" value="2"/>
</dbReference>
<dbReference type="Gene3D" id="3.10.350.10">
    <property type="entry name" value="LysM domain"/>
    <property type="match status" value="4"/>
</dbReference>